<evidence type="ECO:0000313" key="1">
    <source>
        <dbReference type="EMBL" id="MDR7354369.1"/>
    </source>
</evidence>
<keyword evidence="2" id="KW-1185">Reference proteome</keyword>
<dbReference type="EMBL" id="JAVDYF010000001">
    <property type="protein sequence ID" value="MDR7354369.1"/>
    <property type="molecule type" value="Genomic_DNA"/>
</dbReference>
<reference evidence="1 2" key="1">
    <citation type="submission" date="2023-07" db="EMBL/GenBank/DDBJ databases">
        <title>Sequencing the genomes of 1000 actinobacteria strains.</title>
        <authorList>
            <person name="Klenk H.-P."/>
        </authorList>
    </citation>
    <scope>NUCLEOTIDE SEQUENCE [LARGE SCALE GENOMIC DNA]</scope>
    <source>
        <strain evidence="1 2">DSM 44508</strain>
    </source>
</reference>
<organism evidence="1 2">
    <name type="scientific">Corynebacterium felinum</name>
    <dbReference type="NCBI Taxonomy" id="131318"/>
    <lineage>
        <taxon>Bacteria</taxon>
        <taxon>Bacillati</taxon>
        <taxon>Actinomycetota</taxon>
        <taxon>Actinomycetes</taxon>
        <taxon>Mycobacteriales</taxon>
        <taxon>Corynebacteriaceae</taxon>
        <taxon>Corynebacterium</taxon>
    </lineage>
</organism>
<gene>
    <name evidence="1" type="ORF">J2S37_000907</name>
</gene>
<evidence type="ECO:0000313" key="2">
    <source>
        <dbReference type="Proteomes" id="UP001183619"/>
    </source>
</evidence>
<name>A0ABU2B6X5_9CORY</name>
<sequence>MGCVVVPVEEVGGVGGWDCGGVADEDVVAHEFFLCVLM</sequence>
<accession>A0ABU2B6X5</accession>
<dbReference type="Proteomes" id="UP001183619">
    <property type="component" value="Unassembled WGS sequence"/>
</dbReference>
<proteinExistence type="predicted"/>
<protein>
    <submittedName>
        <fullName evidence="1">Uncharacterized protein</fullName>
    </submittedName>
</protein>
<comment type="caution">
    <text evidence="1">The sequence shown here is derived from an EMBL/GenBank/DDBJ whole genome shotgun (WGS) entry which is preliminary data.</text>
</comment>